<dbReference type="GO" id="GO:0004497">
    <property type="term" value="F:monooxygenase activity"/>
    <property type="evidence" value="ECO:0007669"/>
    <property type="project" value="UniProtKB-KW"/>
</dbReference>
<dbReference type="AlphaFoldDB" id="A0A9P6X198"/>
<dbReference type="InterPro" id="IPR036188">
    <property type="entry name" value="FAD/NAD-bd_sf"/>
</dbReference>
<keyword evidence="4" id="KW-0503">Monooxygenase</keyword>
<evidence type="ECO:0000313" key="6">
    <source>
        <dbReference type="Proteomes" id="UP000716291"/>
    </source>
</evidence>
<sequence length="287" mass="32624">MIHLKAKSSLHKIFIFGGGLAGLVLANALKKQDISFSVYEQDTGPDTIEQPEKYIYVNLAYFKKYVSSERFENFDKEMGVNDEISIDNNTAFNSKDDQLLGGVGKKANKAYRISRNRFIKWLLQDIQSDVHWHKKSSHPEESKGQIMVCSTGDPQDTGDYLTKSDRNIFPVICKPHDSHIQSDSLTCISNVSEDEDYAAVDIDDLVTEICQMFNHAEPLCGEMRACNYELIPHMDSVIFQSPDANINDYSKRDESIGLCEYTKNINLRTTRVDSLISLFSHLLYIDL</sequence>
<reference evidence="5" key="1">
    <citation type="journal article" date="2020" name="Microb. Genom.">
        <title>Genetic diversity of clinical and environmental Mucorales isolates obtained from an investigation of mucormycosis cases among solid organ transplant recipients.</title>
        <authorList>
            <person name="Nguyen M.H."/>
            <person name="Kaul D."/>
            <person name="Muto C."/>
            <person name="Cheng S.J."/>
            <person name="Richter R.A."/>
            <person name="Bruno V.M."/>
            <person name="Liu G."/>
            <person name="Beyhan S."/>
            <person name="Sundermann A.J."/>
            <person name="Mounaud S."/>
            <person name="Pasculle A.W."/>
            <person name="Nierman W.C."/>
            <person name="Driscoll E."/>
            <person name="Cumbie R."/>
            <person name="Clancy C.J."/>
            <person name="Dupont C.L."/>
        </authorList>
    </citation>
    <scope>NUCLEOTIDE SEQUENCE</scope>
    <source>
        <strain evidence="5">GL11</strain>
    </source>
</reference>
<proteinExistence type="predicted"/>
<dbReference type="Proteomes" id="UP000716291">
    <property type="component" value="Unassembled WGS sequence"/>
</dbReference>
<keyword evidence="6" id="KW-1185">Reference proteome</keyword>
<evidence type="ECO:0000256" key="4">
    <source>
        <dbReference type="ARBA" id="ARBA00023033"/>
    </source>
</evidence>
<keyword evidence="2" id="KW-0274">FAD</keyword>
<evidence type="ECO:0000313" key="5">
    <source>
        <dbReference type="EMBL" id="KAG1303105.1"/>
    </source>
</evidence>
<evidence type="ECO:0000256" key="1">
    <source>
        <dbReference type="ARBA" id="ARBA00022630"/>
    </source>
</evidence>
<dbReference type="Gene3D" id="3.50.50.60">
    <property type="entry name" value="FAD/NAD(P)-binding domain"/>
    <property type="match status" value="1"/>
</dbReference>
<gene>
    <name evidence="5" type="ORF">G6F64_010359</name>
</gene>
<comment type="caution">
    <text evidence="5">The sequence shown here is derived from an EMBL/GenBank/DDBJ whole genome shotgun (WGS) entry which is preliminary data.</text>
</comment>
<dbReference type="EMBL" id="JAANQT010002124">
    <property type="protein sequence ID" value="KAG1303105.1"/>
    <property type="molecule type" value="Genomic_DNA"/>
</dbReference>
<protein>
    <submittedName>
        <fullName evidence="5">Uncharacterized protein</fullName>
    </submittedName>
</protein>
<dbReference type="PANTHER" id="PTHR47178:SF6">
    <property type="entry name" value="FAD-BINDING DOMAIN-CONTAINING PROTEIN"/>
    <property type="match status" value="1"/>
</dbReference>
<organism evidence="5 6">
    <name type="scientific">Rhizopus oryzae</name>
    <name type="common">Mucormycosis agent</name>
    <name type="synonym">Rhizopus arrhizus var. delemar</name>
    <dbReference type="NCBI Taxonomy" id="64495"/>
    <lineage>
        <taxon>Eukaryota</taxon>
        <taxon>Fungi</taxon>
        <taxon>Fungi incertae sedis</taxon>
        <taxon>Mucoromycota</taxon>
        <taxon>Mucoromycotina</taxon>
        <taxon>Mucoromycetes</taxon>
        <taxon>Mucorales</taxon>
        <taxon>Mucorineae</taxon>
        <taxon>Rhizopodaceae</taxon>
        <taxon>Rhizopus</taxon>
    </lineage>
</organism>
<dbReference type="OrthoDB" id="2214572at2759"/>
<keyword evidence="3" id="KW-0560">Oxidoreductase</keyword>
<dbReference type="PANTHER" id="PTHR47178">
    <property type="entry name" value="MONOOXYGENASE, FAD-BINDING"/>
    <property type="match status" value="1"/>
</dbReference>
<accession>A0A9P6X198</accession>
<evidence type="ECO:0000256" key="2">
    <source>
        <dbReference type="ARBA" id="ARBA00022827"/>
    </source>
</evidence>
<evidence type="ECO:0000256" key="3">
    <source>
        <dbReference type="ARBA" id="ARBA00023002"/>
    </source>
</evidence>
<dbReference type="SUPFAM" id="SSF51905">
    <property type="entry name" value="FAD/NAD(P)-binding domain"/>
    <property type="match status" value="1"/>
</dbReference>
<name>A0A9P6X198_RHIOR</name>
<keyword evidence="1" id="KW-0285">Flavoprotein</keyword>
<dbReference type="Pfam" id="PF13450">
    <property type="entry name" value="NAD_binding_8"/>
    <property type="match status" value="1"/>
</dbReference>